<proteinExistence type="predicted"/>
<keyword evidence="3" id="KW-1185">Reference proteome</keyword>
<protein>
    <submittedName>
        <fullName evidence="2">Oligosaccharide repeat unit polymerase</fullName>
    </submittedName>
</protein>
<dbReference type="Proteomes" id="UP000257144">
    <property type="component" value="Unassembled WGS sequence"/>
</dbReference>
<feature type="transmembrane region" description="Helical" evidence="1">
    <location>
        <begin position="252"/>
        <end position="271"/>
    </location>
</feature>
<keyword evidence="1" id="KW-0812">Transmembrane</keyword>
<evidence type="ECO:0000256" key="1">
    <source>
        <dbReference type="SAM" id="Phobius"/>
    </source>
</evidence>
<dbReference type="RefSeq" id="WP_115453405.1">
    <property type="nucleotide sequence ID" value="NZ_QNQT01000009.1"/>
</dbReference>
<feature type="transmembrane region" description="Helical" evidence="1">
    <location>
        <begin position="211"/>
        <end position="240"/>
    </location>
</feature>
<dbReference type="EMBL" id="QNQT01000009">
    <property type="protein sequence ID" value="RDU35621.1"/>
    <property type="molecule type" value="Genomic_DNA"/>
</dbReference>
<feature type="transmembrane region" description="Helical" evidence="1">
    <location>
        <begin position="349"/>
        <end position="369"/>
    </location>
</feature>
<feature type="transmembrane region" description="Helical" evidence="1">
    <location>
        <begin position="178"/>
        <end position="199"/>
    </location>
</feature>
<feature type="transmembrane region" description="Helical" evidence="1">
    <location>
        <begin position="74"/>
        <end position="93"/>
    </location>
</feature>
<evidence type="ECO:0000313" key="3">
    <source>
        <dbReference type="Proteomes" id="UP000257144"/>
    </source>
</evidence>
<gene>
    <name evidence="2" type="ORF">DRW41_17980</name>
</gene>
<sequence length="433" mass="49375">MGNKNNYILILFLAFLYKLILDYAYTTFLVGNFSYSGFVIKENYIKYFESWVLLFLLITGVVIYTKGMEKPSKVILYIILLNLLVPLLTFYSMQDGARIYLYSILLGFMLTVWIVKRLKDFRVLMIEDSVKPVFFLLAVITLYVYGYLIATGGLSRLSFNLLAVYEVRSVYQQNNSGLMNYLVTWQAYAINMSMLIYALEGRKKQLFFLFLFLQLLLFGMTGLKSFLFAPVVVIGLYYVLKNVRLKNLVLEMMTVGVLFIVSLSVLLYSVFDNINAASIFVRRLLLVPAQLHFVYFDFFSTHETMKLSHSFLSFLYENPYNSPSPVDVIASVVFNNDNFNPNVGYLGDAFSNFGIMGIIVYSIMLGVVLKMLDSVARNVPIYFSAPLIVIPSMALINSALPTSLVTHGILFEITAIWLFSQIFKKTKAEGVPS</sequence>
<feature type="transmembrane region" description="Helical" evidence="1">
    <location>
        <begin position="381"/>
        <end position="399"/>
    </location>
</feature>
<feature type="transmembrane region" description="Helical" evidence="1">
    <location>
        <begin position="45"/>
        <end position="65"/>
    </location>
</feature>
<feature type="transmembrane region" description="Helical" evidence="1">
    <location>
        <begin position="283"/>
        <end position="301"/>
    </location>
</feature>
<feature type="transmembrane region" description="Helical" evidence="1">
    <location>
        <begin position="405"/>
        <end position="423"/>
    </location>
</feature>
<feature type="transmembrane region" description="Helical" evidence="1">
    <location>
        <begin position="99"/>
        <end position="115"/>
    </location>
</feature>
<dbReference type="OrthoDB" id="2858896at2"/>
<organism evidence="2 3">
    <name type="scientific">Neobacillus piezotolerans</name>
    <dbReference type="NCBI Taxonomy" id="2259171"/>
    <lineage>
        <taxon>Bacteria</taxon>
        <taxon>Bacillati</taxon>
        <taxon>Bacillota</taxon>
        <taxon>Bacilli</taxon>
        <taxon>Bacillales</taxon>
        <taxon>Bacillaceae</taxon>
        <taxon>Neobacillus</taxon>
    </lineage>
</organism>
<feature type="transmembrane region" description="Helical" evidence="1">
    <location>
        <begin position="7"/>
        <end position="25"/>
    </location>
</feature>
<keyword evidence="1" id="KW-0472">Membrane</keyword>
<keyword evidence="1" id="KW-1133">Transmembrane helix</keyword>
<feature type="transmembrane region" description="Helical" evidence="1">
    <location>
        <begin position="135"/>
        <end position="158"/>
    </location>
</feature>
<accession>A0A3D8GMV9</accession>
<comment type="caution">
    <text evidence="2">The sequence shown here is derived from an EMBL/GenBank/DDBJ whole genome shotgun (WGS) entry which is preliminary data.</text>
</comment>
<evidence type="ECO:0000313" key="2">
    <source>
        <dbReference type="EMBL" id="RDU35621.1"/>
    </source>
</evidence>
<name>A0A3D8GMV9_9BACI</name>
<reference evidence="2 3" key="1">
    <citation type="submission" date="2018-07" db="EMBL/GenBank/DDBJ databases">
        <title>Bacillus sp. YLB-04 draft genome sequence.</title>
        <authorList>
            <person name="Yu L."/>
            <person name="Tang X."/>
        </authorList>
    </citation>
    <scope>NUCLEOTIDE SEQUENCE [LARGE SCALE GENOMIC DNA]</scope>
    <source>
        <strain evidence="2 3">YLB-04</strain>
    </source>
</reference>
<dbReference type="AlphaFoldDB" id="A0A3D8GMV9"/>